<gene>
    <name evidence="1" type="ORF">ENM11_02145</name>
</gene>
<dbReference type="EMBL" id="DRWN01000019">
    <property type="protein sequence ID" value="HHK67942.1"/>
    <property type="molecule type" value="Genomic_DNA"/>
</dbReference>
<evidence type="ECO:0000313" key="1">
    <source>
        <dbReference type="EMBL" id="HHK67942.1"/>
    </source>
</evidence>
<name>A0A7C5L771_CALS0</name>
<sequence>MHGCEAGHDYIYHGALNIYKARELLKVVEAWKCRRCGDIRVGTRGPEVLTSTEGMLPQTAEGKHWLLFVCKAGEEPVYQLLQASDTQYLEHNCPGQPAGERLYYVRGKGVFYGLDGPPAGMHYVYELEKTLRGYIDLARTPPEVVTLIR</sequence>
<protein>
    <submittedName>
        <fullName evidence="1">Uncharacterized protein</fullName>
    </submittedName>
</protein>
<reference evidence="1" key="1">
    <citation type="journal article" date="2020" name="mSystems">
        <title>Genome- and Community-Level Interaction Insights into Carbon Utilization and Element Cycling Functions of Hydrothermarchaeota in Hydrothermal Sediment.</title>
        <authorList>
            <person name="Zhou Z."/>
            <person name="Liu Y."/>
            <person name="Xu W."/>
            <person name="Pan J."/>
            <person name="Luo Z.H."/>
            <person name="Li M."/>
        </authorList>
    </citation>
    <scope>NUCLEOTIDE SEQUENCE [LARGE SCALE GENOMIC DNA]</scope>
    <source>
        <strain evidence="1">SpSt-1056</strain>
    </source>
</reference>
<comment type="caution">
    <text evidence="1">The sequence shown here is derived from an EMBL/GenBank/DDBJ whole genome shotgun (WGS) entry which is preliminary data.</text>
</comment>
<organism evidence="1">
    <name type="scientific">Caldiarchaeum subterraneum</name>
    <dbReference type="NCBI Taxonomy" id="311458"/>
    <lineage>
        <taxon>Archaea</taxon>
        <taxon>Nitrososphaerota</taxon>
        <taxon>Candidatus Caldarchaeales</taxon>
        <taxon>Candidatus Caldarchaeaceae</taxon>
        <taxon>Candidatus Caldarchaeum</taxon>
    </lineage>
</organism>
<proteinExistence type="predicted"/>
<dbReference type="AlphaFoldDB" id="A0A7C5L771"/>
<accession>A0A7C5L771</accession>